<keyword evidence="2" id="KW-0812">Transmembrane</keyword>
<dbReference type="Pfam" id="PF03109">
    <property type="entry name" value="ABC1"/>
    <property type="match status" value="1"/>
</dbReference>
<dbReference type="GO" id="GO:0005524">
    <property type="term" value="F:ATP binding"/>
    <property type="evidence" value="ECO:0007669"/>
    <property type="project" value="InterPro"/>
</dbReference>
<evidence type="ECO:0000256" key="1">
    <source>
        <dbReference type="ARBA" id="ARBA00009670"/>
    </source>
</evidence>
<evidence type="ECO:0000259" key="3">
    <source>
        <dbReference type="PROSITE" id="PS50011"/>
    </source>
</evidence>
<dbReference type="CDD" id="cd05121">
    <property type="entry name" value="ABC1_ADCK3-like"/>
    <property type="match status" value="1"/>
</dbReference>
<dbReference type="AlphaFoldDB" id="A0A078ML25"/>
<dbReference type="PATRIC" id="fig|1461584.3.peg.1334"/>
<feature type="transmembrane region" description="Helical" evidence="2">
    <location>
        <begin position="522"/>
        <end position="544"/>
    </location>
</feature>
<reference evidence="4" key="1">
    <citation type="submission" date="2014-07" db="EMBL/GenBank/DDBJ databases">
        <authorList>
            <person name="Urmite Genomes Urmite Genomes"/>
        </authorList>
    </citation>
    <scope>NUCLEOTIDE SEQUENCE</scope>
    <source>
        <strain evidence="4">11W110_air</strain>
    </source>
</reference>
<accession>A0A078ML25</accession>
<keyword evidence="2" id="KW-0472">Membrane</keyword>
<dbReference type="SUPFAM" id="SSF56112">
    <property type="entry name" value="Protein kinase-like (PK-like)"/>
    <property type="match status" value="1"/>
</dbReference>
<sequence length="554" mass="61248">MIRNQLDRYRQIGEILSRNGLGWLVTASGVQDRLPFLARAAPKAEGKRPKTSPEYVRAALEELGPTFVKLGQLLSTRPDLLPPAYRDELAKLQDAAPPVPWSQVREVLVHELGHQWEGMFVSFEHAPLASASIGQAHAATLADGTDVVVKVRRPGVVEQVDEDLEILRNIAHTLDRHWEAASDYDLAGIADEFADTLRRELDYLEEGKNAEQFARNFADDPGIRIPKVYWDATTSRVLTLQRLGGLKVTDTAALDAAGIDRRALAERAAGAEVKMVFEDGFFHADPHPGNLFIEPGGTIGLIDFGMVGKVDERLREQLSALFVAVIRRDPERMATALMRVSVSPTRVDRARLVTDLRPFIRLYQGRDLAHVQVGRLITQALGILRRHHLQLPREMALLLKMLVMTEGMGEVLDPGFSLGQTLAPYARRMAAGHLFPAGYAKRLARAGMEALELGTELPDQIRRLVNTLDIEGLEVHLRASELAPLVERLEKVGNRMVAAIFAAAFIRGIGELTLGDVDRWKSWQAPLMTAGLASTGVLGGYLAWTTRRAARGRI</sequence>
<dbReference type="InterPro" id="IPR011009">
    <property type="entry name" value="Kinase-like_dom_sf"/>
</dbReference>
<name>A0A078ML25_9MICC</name>
<dbReference type="PANTHER" id="PTHR10566:SF113">
    <property type="entry name" value="PROTEIN ACTIVITY OF BC1 COMPLEX KINASE 7, CHLOROPLASTIC"/>
    <property type="match status" value="1"/>
</dbReference>
<evidence type="ECO:0000313" key="4">
    <source>
        <dbReference type="EMBL" id="CEA08013.1"/>
    </source>
</evidence>
<comment type="similarity">
    <text evidence="1">Belongs to the protein kinase superfamily. ADCK protein kinase family.</text>
</comment>
<organism evidence="4">
    <name type="scientific">Arthrobacter saudimassiliensis</name>
    <dbReference type="NCBI Taxonomy" id="1461584"/>
    <lineage>
        <taxon>Bacteria</taxon>
        <taxon>Bacillati</taxon>
        <taxon>Actinomycetota</taxon>
        <taxon>Actinomycetes</taxon>
        <taxon>Micrococcales</taxon>
        <taxon>Micrococcaceae</taxon>
        <taxon>Arthrobacter</taxon>
    </lineage>
</organism>
<dbReference type="PROSITE" id="PS50011">
    <property type="entry name" value="PROTEIN_KINASE_DOM"/>
    <property type="match status" value="1"/>
</dbReference>
<dbReference type="InterPro" id="IPR050154">
    <property type="entry name" value="UbiB_kinase"/>
</dbReference>
<dbReference type="GO" id="GO:0004672">
    <property type="term" value="F:protein kinase activity"/>
    <property type="evidence" value="ECO:0007669"/>
    <property type="project" value="InterPro"/>
</dbReference>
<keyword evidence="2" id="KW-1133">Transmembrane helix</keyword>
<protein>
    <recommendedName>
        <fullName evidence="3">Protein kinase domain-containing protein</fullName>
    </recommendedName>
</protein>
<feature type="domain" description="Protein kinase" evidence="3">
    <location>
        <begin position="122"/>
        <end position="436"/>
    </location>
</feature>
<dbReference type="EMBL" id="LN483070">
    <property type="protein sequence ID" value="CEA08013.1"/>
    <property type="molecule type" value="Genomic_DNA"/>
</dbReference>
<proteinExistence type="inferred from homology"/>
<gene>
    <name evidence="4" type="primary">ubiB</name>
    <name evidence="4" type="ORF">BN1051_01348</name>
</gene>
<dbReference type="InterPro" id="IPR000719">
    <property type="entry name" value="Prot_kinase_dom"/>
</dbReference>
<dbReference type="InterPro" id="IPR004147">
    <property type="entry name" value="ABC1_dom"/>
</dbReference>
<dbReference type="PANTHER" id="PTHR10566">
    <property type="entry name" value="CHAPERONE-ACTIVITY OF BC1 COMPLEX CABC1 -RELATED"/>
    <property type="match status" value="1"/>
</dbReference>
<evidence type="ECO:0000256" key="2">
    <source>
        <dbReference type="SAM" id="Phobius"/>
    </source>
</evidence>